<dbReference type="Proteomes" id="UP001558535">
    <property type="component" value="Unassembled WGS sequence"/>
</dbReference>
<reference evidence="4 7" key="2">
    <citation type="submission" date="2024-07" db="EMBL/GenBank/DDBJ databases">
        <title>A survey of Mimosa microsymbionts across Brazilian biomes reveals a high diversity of Paraburkholderia nodulating endemic species, but also that Cupriavidus is common as a symbiont of widespread species.</title>
        <authorList>
            <person name="Rouws L."/>
            <person name="Barauna A."/>
            <person name="Beukes C."/>
            <person name="Rouws J.R.C."/>
            <person name="De Faria S.M."/>
            <person name="Gross E."/>
            <person name="Bueno Dos Reis Junior F."/>
            <person name="Simon M.F."/>
            <person name="Maluk M."/>
            <person name="Odee D.W."/>
            <person name="Kenicer G."/>
            <person name="Young J.P.W."/>
            <person name="Reis V.M."/>
            <person name="Zilli J."/>
            <person name="James E.K."/>
        </authorList>
    </citation>
    <scope>NUCLEOTIDE SEQUENCE [LARGE SCALE GENOMIC DNA]</scope>
    <source>
        <strain evidence="4 7">BR14375</strain>
    </source>
</reference>
<reference evidence="5 6" key="1">
    <citation type="submission" date="2020-04" db="EMBL/GenBank/DDBJ databases">
        <authorList>
            <person name="De Canck E."/>
        </authorList>
    </citation>
    <scope>NUCLEOTIDE SEQUENCE [LARGE SCALE GENOMIC DNA]</scope>
    <source>
        <strain evidence="2 6">LMG 22037</strain>
        <strain evidence="3 5">LMG 9964</strain>
    </source>
</reference>
<dbReference type="Proteomes" id="UP000494102">
    <property type="component" value="Unassembled WGS sequence"/>
</dbReference>
<evidence type="ECO:0000313" key="5">
    <source>
        <dbReference type="Proteomes" id="UP000494102"/>
    </source>
</evidence>
<feature type="transmembrane region" description="Helical" evidence="1">
    <location>
        <begin position="6"/>
        <end position="26"/>
    </location>
</feature>
<dbReference type="Proteomes" id="UP000494249">
    <property type="component" value="Unassembled WGS sequence"/>
</dbReference>
<evidence type="ECO:0000313" key="7">
    <source>
        <dbReference type="Proteomes" id="UP001558535"/>
    </source>
</evidence>
<evidence type="ECO:0000313" key="2">
    <source>
        <dbReference type="EMBL" id="CAB3665057.1"/>
    </source>
</evidence>
<proteinExistence type="predicted"/>
<keyword evidence="1" id="KW-1133">Transmembrane helix</keyword>
<evidence type="ECO:0000313" key="6">
    <source>
        <dbReference type="Proteomes" id="UP000494249"/>
    </source>
</evidence>
<dbReference type="GeneID" id="84319918"/>
<protein>
    <submittedName>
        <fullName evidence="3">Uncharacterized protein</fullName>
    </submittedName>
</protein>
<name>A0A6J5K4I1_9BURK</name>
<gene>
    <name evidence="4" type="ORF">AB3X84_28290</name>
    <name evidence="2" type="ORF">LMG22037_01663</name>
    <name evidence="3" type="ORF">LMG9964_02341</name>
</gene>
<dbReference type="EMBL" id="JBFPKE010000019">
    <property type="protein sequence ID" value="MEX3753883.1"/>
    <property type="molecule type" value="Genomic_DNA"/>
</dbReference>
<keyword evidence="1" id="KW-0472">Membrane</keyword>
<evidence type="ECO:0000313" key="3">
    <source>
        <dbReference type="EMBL" id="CAB4048700.1"/>
    </source>
</evidence>
<dbReference type="AlphaFoldDB" id="A0A6J5K4I1"/>
<accession>A0A6J5K4I1</accession>
<evidence type="ECO:0000256" key="1">
    <source>
        <dbReference type="SAM" id="Phobius"/>
    </source>
</evidence>
<sequence length="55" mass="6753">MDEELVSVVMGLAVLVIGIIFAVGHYRREYRRRQLLRQLDLTPVWHWQRHQHHRH</sequence>
<dbReference type="RefSeq" id="WP_013588743.1">
    <property type="nucleotide sequence ID" value="NZ_CADFGL010000002.1"/>
</dbReference>
<dbReference type="EMBL" id="CADILN010000002">
    <property type="protein sequence ID" value="CAB4048700.1"/>
    <property type="molecule type" value="Genomic_DNA"/>
</dbReference>
<evidence type="ECO:0000313" key="4">
    <source>
        <dbReference type="EMBL" id="MEX3753883.1"/>
    </source>
</evidence>
<dbReference type="EMBL" id="CADIKB010000005">
    <property type="protein sequence ID" value="CAB3665057.1"/>
    <property type="molecule type" value="Genomic_DNA"/>
</dbReference>
<keyword evidence="1" id="KW-0812">Transmembrane</keyword>
<organism evidence="3 5">
    <name type="scientific">Paraburkholderia phenoliruptrix</name>
    <dbReference type="NCBI Taxonomy" id="252970"/>
    <lineage>
        <taxon>Bacteria</taxon>
        <taxon>Pseudomonadati</taxon>
        <taxon>Pseudomonadota</taxon>
        <taxon>Betaproteobacteria</taxon>
        <taxon>Burkholderiales</taxon>
        <taxon>Burkholderiaceae</taxon>
        <taxon>Paraburkholderia</taxon>
    </lineage>
</organism>
<keyword evidence="7" id="KW-1185">Reference proteome</keyword>